<feature type="region of interest" description="Disordered" evidence="1">
    <location>
        <begin position="103"/>
        <end position="137"/>
    </location>
</feature>
<feature type="compositionally biased region" description="Acidic residues" evidence="1">
    <location>
        <begin position="108"/>
        <end position="119"/>
    </location>
</feature>
<dbReference type="AlphaFoldDB" id="A0AAN5Z0B1"/>
<comment type="caution">
    <text evidence="3">The sequence shown here is derived from an EMBL/GenBank/DDBJ whole genome shotgun (WGS) entry which is preliminary data.</text>
</comment>
<name>A0AAN5Z0B1_FUSAU</name>
<dbReference type="PANTHER" id="PTHR35391">
    <property type="entry name" value="C2H2-TYPE DOMAIN-CONTAINING PROTEIN-RELATED"/>
    <property type="match status" value="1"/>
</dbReference>
<evidence type="ECO:0000259" key="2">
    <source>
        <dbReference type="Pfam" id="PF26082"/>
    </source>
</evidence>
<dbReference type="Pfam" id="PF26082">
    <property type="entry name" value="zf-C2H2_AcuF"/>
    <property type="match status" value="1"/>
</dbReference>
<feature type="region of interest" description="Disordered" evidence="1">
    <location>
        <begin position="647"/>
        <end position="685"/>
    </location>
</feature>
<evidence type="ECO:0000313" key="4">
    <source>
        <dbReference type="Proteomes" id="UP000537989"/>
    </source>
</evidence>
<proteinExistence type="predicted"/>
<feature type="compositionally biased region" description="Polar residues" evidence="1">
    <location>
        <begin position="537"/>
        <end position="548"/>
    </location>
</feature>
<feature type="compositionally biased region" description="Polar residues" evidence="1">
    <location>
        <begin position="517"/>
        <end position="529"/>
    </location>
</feature>
<dbReference type="CDD" id="cd20558">
    <property type="entry name" value="CYCLIN_ScPCL7-like"/>
    <property type="match status" value="1"/>
</dbReference>
<dbReference type="Gene3D" id="1.10.472.10">
    <property type="entry name" value="Cyclin-like"/>
    <property type="match status" value="1"/>
</dbReference>
<dbReference type="Proteomes" id="UP000537989">
    <property type="component" value="Unassembled WGS sequence"/>
</dbReference>
<gene>
    <name evidence="3" type="ORF">FAUST_10785</name>
</gene>
<dbReference type="Pfam" id="PF08613">
    <property type="entry name" value="Cyclin"/>
    <property type="match status" value="1"/>
</dbReference>
<dbReference type="GO" id="GO:0019901">
    <property type="term" value="F:protein kinase binding"/>
    <property type="evidence" value="ECO:0007669"/>
    <property type="project" value="InterPro"/>
</dbReference>
<accession>A0AAN5Z0B1</accession>
<dbReference type="EMBL" id="JAAMOD010000438">
    <property type="protein sequence ID" value="KAF5228883.1"/>
    <property type="molecule type" value="Genomic_DNA"/>
</dbReference>
<feature type="compositionally biased region" description="Basic and acidic residues" evidence="1">
    <location>
        <begin position="238"/>
        <end position="250"/>
    </location>
</feature>
<feature type="compositionally biased region" description="Polar residues" evidence="1">
    <location>
        <begin position="649"/>
        <end position="668"/>
    </location>
</feature>
<feature type="region of interest" description="Disordered" evidence="1">
    <location>
        <begin position="505"/>
        <end position="548"/>
    </location>
</feature>
<feature type="region of interest" description="Disordered" evidence="1">
    <location>
        <begin position="238"/>
        <end position="278"/>
    </location>
</feature>
<reference evidence="3 4" key="1">
    <citation type="submission" date="2020-02" db="EMBL/GenBank/DDBJ databases">
        <title>Identification and distribution of gene clusters putatively required for synthesis of sphingolipid metabolism inhibitors in phylogenetically diverse species of the filamentous fungus Fusarium.</title>
        <authorList>
            <person name="Kim H.-S."/>
            <person name="Busman M."/>
            <person name="Brown D.W."/>
            <person name="Divon H."/>
            <person name="Uhlig S."/>
            <person name="Proctor R.H."/>
        </authorList>
    </citation>
    <scope>NUCLEOTIDE SEQUENCE [LARGE SCALE GENOMIC DNA]</scope>
    <source>
        <strain evidence="3 4">NRRL 2903</strain>
    </source>
</reference>
<protein>
    <recommendedName>
        <fullName evidence="2">Oxidoreductase acuF-like C2H2 type zinc-finger domain-containing protein</fullName>
    </recommendedName>
</protein>
<dbReference type="InterPro" id="IPR013922">
    <property type="entry name" value="Cyclin_PHO80-like"/>
</dbReference>
<dbReference type="InterPro" id="IPR058925">
    <property type="entry name" value="zf-C2H2_AcuF"/>
</dbReference>
<sequence length="863" mass="96359">MDTKDCDTLYDYHLECLTSFHHLITLIDSLASTSTVDQQSLNEFQENLNKYKVWAGNVGAGNRGEYWTLSLDFRLQEAAFLRRQVIRLIESLTRTIPVGRAVPYETEASGDDSPWEISDDSSNSGYGTDGPSHINHNDYPHNVVRNNTNAPITEMGQVLKSTKLIIECLYKLPLRKPAPIDRVRSFRGRDVSLYQHFDVLYVRDKFPHAENYLVERLGKLISRRRLLLEYRVAHTERLRPPMPRQKKDGGHQLGIPNDSLNDSSSQVTGTQNRKSAIRDSNLLGQSFDDLPSAITKATVQSPAEAVTTLDVLYPPSITESRMSTSSEYTENHKLEIPPRPVNDAGEPLVHFECPYCGLAKSIKIEPSRAWESHVLRDLEPYVCTFQDCDMFDHMFDSRQAWFTHESELHRAKWSCNACPSEMDTTGAHLSFETKDIFTSHMSLVHKLPKHKLDRLAESFRHPSTRVNGYCCLCGKHAQKLKTHLGRHMEVIALFALPRPSLQESGCSGKALADPCHGSSQGLPSESNPESRPGSGYATDNNPTDHLNATSSPLIAMTAWSSGLLPPRTPDPSSDRGLTGVVNTGKSDTFPNTVWDMSPADAFIFLLDNVEAIMSVTRNDPAPSAPKSTALPLSLLALQQAENYRDFTIPENSSKGRTVPTPSIQGSSRSLKDEDYGESASPSHPITERVLGTEPIDSIALPKLQQQQRAILRMFYCKNIPPMTIKNYLERLYQFCTMSTAVYLATSLQLRRLAVEQQVVSINAFTAHRLVLAGLLVQAKALEDMQHPHAKLAKVGGVSEAELLRLEISFCFLAKFDFSVDMSMLQGHYDSFKNKTKTRVVADLDKGKVTQKGIVESRGMAEVN</sequence>
<organism evidence="3 4">
    <name type="scientific">Fusarium austroamericanum</name>
    <dbReference type="NCBI Taxonomy" id="282268"/>
    <lineage>
        <taxon>Eukaryota</taxon>
        <taxon>Fungi</taxon>
        <taxon>Dikarya</taxon>
        <taxon>Ascomycota</taxon>
        <taxon>Pezizomycotina</taxon>
        <taxon>Sordariomycetes</taxon>
        <taxon>Hypocreomycetidae</taxon>
        <taxon>Hypocreales</taxon>
        <taxon>Nectriaceae</taxon>
        <taxon>Fusarium</taxon>
    </lineage>
</organism>
<evidence type="ECO:0000256" key="1">
    <source>
        <dbReference type="SAM" id="MobiDB-lite"/>
    </source>
</evidence>
<keyword evidence="4" id="KW-1185">Reference proteome</keyword>
<feature type="compositionally biased region" description="Polar residues" evidence="1">
    <location>
        <begin position="258"/>
        <end position="274"/>
    </location>
</feature>
<dbReference type="PANTHER" id="PTHR35391:SF7">
    <property type="entry name" value="C2H2-TYPE DOMAIN-CONTAINING PROTEIN"/>
    <property type="match status" value="1"/>
</dbReference>
<evidence type="ECO:0000313" key="3">
    <source>
        <dbReference type="EMBL" id="KAF5228883.1"/>
    </source>
</evidence>
<feature type="domain" description="Oxidoreductase acuF-like C2H2 type zinc-finger" evidence="2">
    <location>
        <begin position="350"/>
        <end position="378"/>
    </location>
</feature>